<reference evidence="4" key="1">
    <citation type="journal article" date="2020" name="Nat. Commun.">
        <title>Genome assembly of wild tea tree DASZ reveals pedigree and selection history of tea varieties.</title>
        <authorList>
            <person name="Zhang W."/>
            <person name="Zhang Y."/>
            <person name="Qiu H."/>
            <person name="Guo Y."/>
            <person name="Wan H."/>
            <person name="Zhang X."/>
            <person name="Scossa F."/>
            <person name="Alseekh S."/>
            <person name="Zhang Q."/>
            <person name="Wang P."/>
            <person name="Xu L."/>
            <person name="Schmidt M.H."/>
            <person name="Jia X."/>
            <person name="Li D."/>
            <person name="Zhu A."/>
            <person name="Guo F."/>
            <person name="Chen W."/>
            <person name="Ni D."/>
            <person name="Usadel B."/>
            <person name="Fernie A.R."/>
            <person name="Wen W."/>
        </authorList>
    </citation>
    <scope>NUCLEOTIDE SEQUENCE [LARGE SCALE GENOMIC DNA]</scope>
    <source>
        <strain evidence="4">cv. G240</strain>
    </source>
</reference>
<dbReference type="EMBL" id="JACBKZ010000009">
    <property type="protein sequence ID" value="KAF5942476.1"/>
    <property type="molecule type" value="Genomic_DNA"/>
</dbReference>
<comment type="caution">
    <text evidence="3">The sequence shown here is derived from an EMBL/GenBank/DDBJ whole genome shotgun (WGS) entry which is preliminary data.</text>
</comment>
<proteinExistence type="predicted"/>
<evidence type="ECO:0000313" key="3">
    <source>
        <dbReference type="EMBL" id="KAF5942476.1"/>
    </source>
</evidence>
<evidence type="ECO:0000256" key="1">
    <source>
        <dbReference type="SAM" id="MobiDB-lite"/>
    </source>
</evidence>
<name>A0A7J7GSJ5_CAMSI</name>
<dbReference type="InterPro" id="IPR014895">
    <property type="entry name" value="Alginate_lyase_2"/>
</dbReference>
<dbReference type="InterPro" id="IPR013320">
    <property type="entry name" value="ConA-like_dom_sf"/>
</dbReference>
<sequence>MWVYADDKPYDPSSPAQPRTKIRILGLDYSYGVWQFEGYGFVPNSTFGATIVQIHGATNYTTTIILRIYNGDMRYYSVDLVDTDLYDKWFRVNLIHDVDKRNLTVFIDGVKKFETKDRGAGAGDFYFKCGVYVAPANISYYMESRWRDIKIYKNFSNSKGTKSICIKGKFTNTKGNFSNKSNFNIKGNNSSRNKDNTNSNECNNNNKGSIVGLGNIISSSFHVQLFLFILYTDLTLYKFNLYHMICLKLNQFNSTQSEYLNDNIKNFKNQSNTKKSDGPKISLSYASIWHDLIGHQFPKIEYFLVEDPNQNYREKYLSISSSLHPITVLFLILISHPFLISSNFDFLTTHFMGPSPLILVAFGDSPTLSWLLTISLEQFRPK</sequence>
<reference evidence="3 4" key="2">
    <citation type="submission" date="2020-07" db="EMBL/GenBank/DDBJ databases">
        <title>Genome assembly of wild tea tree DASZ reveals pedigree and selection history of tea varieties.</title>
        <authorList>
            <person name="Zhang W."/>
        </authorList>
    </citation>
    <scope>NUCLEOTIDE SEQUENCE [LARGE SCALE GENOMIC DNA]</scope>
    <source>
        <strain evidence="4">cv. G240</strain>
        <tissue evidence="3">Leaf</tissue>
    </source>
</reference>
<dbReference type="Proteomes" id="UP000593564">
    <property type="component" value="Unassembled WGS sequence"/>
</dbReference>
<dbReference type="AlphaFoldDB" id="A0A7J7GSJ5"/>
<protein>
    <recommendedName>
        <fullName evidence="2">Alginate lyase 2 domain-containing protein</fullName>
    </recommendedName>
</protein>
<feature type="region of interest" description="Disordered" evidence="1">
    <location>
        <begin position="181"/>
        <end position="202"/>
    </location>
</feature>
<evidence type="ECO:0000313" key="4">
    <source>
        <dbReference type="Proteomes" id="UP000593564"/>
    </source>
</evidence>
<dbReference type="Pfam" id="PF08787">
    <property type="entry name" value="Alginate_lyase2"/>
    <property type="match status" value="1"/>
</dbReference>
<gene>
    <name evidence="3" type="ORF">HYC85_020118</name>
</gene>
<keyword evidence="4" id="KW-1185">Reference proteome</keyword>
<evidence type="ECO:0000259" key="2">
    <source>
        <dbReference type="Pfam" id="PF08787"/>
    </source>
</evidence>
<feature type="domain" description="Alginate lyase 2" evidence="2">
    <location>
        <begin position="11"/>
        <end position="152"/>
    </location>
</feature>
<accession>A0A7J7GSJ5</accession>
<dbReference type="SUPFAM" id="SSF49899">
    <property type="entry name" value="Concanavalin A-like lectins/glucanases"/>
    <property type="match status" value="1"/>
</dbReference>
<dbReference type="PANTHER" id="PTHR33681:SF11">
    <property type="entry name" value="ALGINATE LYASE"/>
    <property type="match status" value="1"/>
</dbReference>
<organism evidence="3 4">
    <name type="scientific">Camellia sinensis</name>
    <name type="common">Tea plant</name>
    <name type="synonym">Thea sinensis</name>
    <dbReference type="NCBI Taxonomy" id="4442"/>
    <lineage>
        <taxon>Eukaryota</taxon>
        <taxon>Viridiplantae</taxon>
        <taxon>Streptophyta</taxon>
        <taxon>Embryophyta</taxon>
        <taxon>Tracheophyta</taxon>
        <taxon>Spermatophyta</taxon>
        <taxon>Magnoliopsida</taxon>
        <taxon>eudicotyledons</taxon>
        <taxon>Gunneridae</taxon>
        <taxon>Pentapetalae</taxon>
        <taxon>asterids</taxon>
        <taxon>Ericales</taxon>
        <taxon>Theaceae</taxon>
        <taxon>Camellia</taxon>
    </lineage>
</organism>
<dbReference type="PANTHER" id="PTHR33681">
    <property type="entry name" value="BINDING PROTEIN, PUTATIVE, EXPRESSED-RELATED"/>
    <property type="match status" value="1"/>
</dbReference>
<feature type="compositionally biased region" description="Polar residues" evidence="1">
    <location>
        <begin position="181"/>
        <end position="191"/>
    </location>
</feature>